<dbReference type="PANTHER" id="PTHR30012">
    <property type="entry name" value="GENERAL SECRETION PATHWAY PROTEIN"/>
    <property type="match status" value="1"/>
</dbReference>
<dbReference type="Proteomes" id="UP000252355">
    <property type="component" value="Unassembled WGS sequence"/>
</dbReference>
<evidence type="ECO:0000256" key="3">
    <source>
        <dbReference type="ARBA" id="ARBA00022475"/>
    </source>
</evidence>
<evidence type="ECO:0000256" key="6">
    <source>
        <dbReference type="ARBA" id="ARBA00022989"/>
    </source>
</evidence>
<dbReference type="EMBL" id="QOQW01000001">
    <property type="protein sequence ID" value="RCK81527.1"/>
    <property type="molecule type" value="Genomic_DNA"/>
</dbReference>
<proteinExistence type="inferred from homology"/>
<organism evidence="10 11">
    <name type="scientific">Candidatus Ozemobacter sibiricus</name>
    <dbReference type="NCBI Taxonomy" id="2268124"/>
    <lineage>
        <taxon>Bacteria</taxon>
        <taxon>Candidatus Ozemobacteria</taxon>
        <taxon>Candidatus Ozemobacterales</taxon>
        <taxon>Candidatus Ozemobacteraceae</taxon>
        <taxon>Candidatus Ozemobacter</taxon>
    </lineage>
</organism>
<comment type="subcellular location">
    <subcellularLocation>
        <location evidence="1">Cell inner membrane</location>
        <topology evidence="1">Multi-pass membrane protein</topology>
    </subcellularLocation>
</comment>
<gene>
    <name evidence="10" type="ORF">OZSIB_0661</name>
</gene>
<dbReference type="Pfam" id="PF00482">
    <property type="entry name" value="T2SSF"/>
    <property type="match status" value="2"/>
</dbReference>
<name>A0A367ZUJ8_9BACT</name>
<evidence type="ECO:0000256" key="4">
    <source>
        <dbReference type="ARBA" id="ARBA00022519"/>
    </source>
</evidence>
<reference evidence="10 11" key="1">
    <citation type="submission" date="2018-05" db="EMBL/GenBank/DDBJ databases">
        <title>A metagenomic window into the 2 km-deep terrestrial subsurface aquifer revealed taxonomically and functionally diverse microbial community comprising novel uncultured bacterial lineages.</title>
        <authorList>
            <person name="Kadnikov V.V."/>
            <person name="Mardanov A.V."/>
            <person name="Beletsky A.V."/>
            <person name="Banks D."/>
            <person name="Pimenov N.V."/>
            <person name="Frank Y.A."/>
            <person name="Karnachuk O.V."/>
            <person name="Ravin N.V."/>
        </authorList>
    </citation>
    <scope>NUCLEOTIDE SEQUENCE [LARGE SCALE GENOMIC DNA]</scope>
    <source>
        <strain evidence="10">BY5</strain>
    </source>
</reference>
<dbReference type="AlphaFoldDB" id="A0A367ZUJ8"/>
<dbReference type="PRINTS" id="PR00812">
    <property type="entry name" value="BCTERIALGSPF"/>
</dbReference>
<feature type="domain" description="Type II secretion system protein GspF" evidence="9">
    <location>
        <begin position="67"/>
        <end position="190"/>
    </location>
</feature>
<keyword evidence="7 8" id="KW-0472">Membrane</keyword>
<evidence type="ECO:0000313" key="10">
    <source>
        <dbReference type="EMBL" id="RCK81527.1"/>
    </source>
</evidence>
<feature type="domain" description="Type II secretion system protein GspF" evidence="9">
    <location>
        <begin position="270"/>
        <end position="392"/>
    </location>
</feature>
<keyword evidence="4" id="KW-0997">Cell inner membrane</keyword>
<feature type="transmembrane region" description="Helical" evidence="8">
    <location>
        <begin position="273"/>
        <end position="295"/>
    </location>
</feature>
<comment type="caution">
    <text evidence="10">The sequence shown here is derived from an EMBL/GenBank/DDBJ whole genome shotgun (WGS) entry which is preliminary data.</text>
</comment>
<dbReference type="FunFam" id="1.20.81.30:FF:000001">
    <property type="entry name" value="Type II secretion system protein F"/>
    <property type="match status" value="2"/>
</dbReference>
<feature type="transmembrane region" description="Helical" evidence="8">
    <location>
        <begin position="373"/>
        <end position="397"/>
    </location>
</feature>
<evidence type="ECO:0000259" key="9">
    <source>
        <dbReference type="Pfam" id="PF00482"/>
    </source>
</evidence>
<keyword evidence="3" id="KW-1003">Cell membrane</keyword>
<dbReference type="Gene3D" id="1.20.81.30">
    <property type="entry name" value="Type II secretion system (T2SS), domain F"/>
    <property type="match status" value="2"/>
</dbReference>
<dbReference type="InterPro" id="IPR042094">
    <property type="entry name" value="T2SS_GspF_sf"/>
</dbReference>
<evidence type="ECO:0000313" key="11">
    <source>
        <dbReference type="Proteomes" id="UP000252355"/>
    </source>
</evidence>
<evidence type="ECO:0000256" key="2">
    <source>
        <dbReference type="ARBA" id="ARBA00005745"/>
    </source>
</evidence>
<evidence type="ECO:0000256" key="8">
    <source>
        <dbReference type="SAM" id="Phobius"/>
    </source>
</evidence>
<feature type="transmembrane region" description="Helical" evidence="8">
    <location>
        <begin position="221"/>
        <end position="239"/>
    </location>
</feature>
<feature type="transmembrane region" description="Helical" evidence="8">
    <location>
        <begin position="167"/>
        <end position="189"/>
    </location>
</feature>
<dbReference type="GO" id="GO:0005886">
    <property type="term" value="C:plasma membrane"/>
    <property type="evidence" value="ECO:0007669"/>
    <property type="project" value="UniProtKB-SubCell"/>
</dbReference>
<accession>A0A367ZUJ8</accession>
<dbReference type="InterPro" id="IPR003004">
    <property type="entry name" value="GspF/PilC"/>
</dbReference>
<sequence length="401" mass="43339">MPKYDCEVKNSKGEILKTTIEAESIQKLASLLSEKGFYLVKATAAKEGGGFGGFFGGSVSSKELMVFTVQLSTLVGSAIPLVEAIGIMMDQTENPYFKSVLEKIGKDLQSGQTFSSSLRKFPKVFNHIFCNMVEAGEAGGMLDSVLKRLASFAEADSKMRGKVKSALTMPVVQLVLAIGCVVFLLVKIFPNFTKMFKKMKADLPGITKFLIFLSDSLIENWMMWLIGTAGVGVGGYLFLQTDLGESLMNHIAVRAPIVGNLTKKVAVSRFCRTFCSLLAAGVPILNALKITASVMGNKLFENMIMEMAVGVQQGKRLAATIKGNPLFPTMVQKMIEVGENSGNLDKMLEKAADFFDQEVAEALDGLTSALTPILTVVMGIIIGGIALSVFMPLFSIVQQMK</sequence>
<protein>
    <submittedName>
        <fullName evidence="10">Type IV fimbrial assembly protein PilC</fullName>
    </submittedName>
</protein>
<keyword evidence="6 8" id="KW-1133">Transmembrane helix</keyword>
<evidence type="ECO:0000256" key="7">
    <source>
        <dbReference type="ARBA" id="ARBA00023136"/>
    </source>
</evidence>
<dbReference type="InterPro" id="IPR018076">
    <property type="entry name" value="T2SS_GspF_dom"/>
</dbReference>
<dbReference type="PANTHER" id="PTHR30012:SF0">
    <property type="entry name" value="TYPE II SECRETION SYSTEM PROTEIN F-RELATED"/>
    <property type="match status" value="1"/>
</dbReference>
<evidence type="ECO:0000256" key="1">
    <source>
        <dbReference type="ARBA" id="ARBA00004429"/>
    </source>
</evidence>
<dbReference type="GO" id="GO:0015628">
    <property type="term" value="P:protein secretion by the type II secretion system"/>
    <property type="evidence" value="ECO:0007669"/>
    <property type="project" value="TreeGrafter"/>
</dbReference>
<keyword evidence="5 8" id="KW-0812">Transmembrane</keyword>
<comment type="similarity">
    <text evidence="2">Belongs to the GSP F family.</text>
</comment>
<evidence type="ECO:0000256" key="5">
    <source>
        <dbReference type="ARBA" id="ARBA00022692"/>
    </source>
</evidence>